<comment type="caution">
    <text evidence="1">Lacks conserved residue(s) required for the propagation of feature annotation.</text>
</comment>
<dbReference type="GO" id="GO:0007018">
    <property type="term" value="P:microtubule-based movement"/>
    <property type="evidence" value="ECO:0007669"/>
    <property type="project" value="InterPro"/>
</dbReference>
<dbReference type="GO" id="GO:0005524">
    <property type="term" value="F:ATP binding"/>
    <property type="evidence" value="ECO:0007669"/>
    <property type="project" value="InterPro"/>
</dbReference>
<dbReference type="InterPro" id="IPR001752">
    <property type="entry name" value="Kinesin_motor_dom"/>
</dbReference>
<protein>
    <submittedName>
        <fullName evidence="5">Centromere-associated protein E</fullName>
    </submittedName>
</protein>
<dbReference type="EMBL" id="GBHO01004370">
    <property type="protein sequence ID" value="JAG39234.1"/>
    <property type="molecule type" value="Transcribed_RNA"/>
</dbReference>
<dbReference type="GO" id="GO:0003777">
    <property type="term" value="F:microtubule motor activity"/>
    <property type="evidence" value="ECO:0007669"/>
    <property type="project" value="InterPro"/>
</dbReference>
<evidence type="ECO:0000256" key="1">
    <source>
        <dbReference type="PROSITE-ProRule" id="PRU00283"/>
    </source>
</evidence>
<evidence type="ECO:0000256" key="2">
    <source>
        <dbReference type="SAM" id="MobiDB-lite"/>
    </source>
</evidence>
<feature type="compositionally biased region" description="Basic and acidic residues" evidence="2">
    <location>
        <begin position="15"/>
        <end position="25"/>
    </location>
</feature>
<reference evidence="5" key="2">
    <citation type="submission" date="2014-07" db="EMBL/GenBank/DDBJ databases">
        <authorList>
            <person name="Hull J."/>
        </authorList>
    </citation>
    <scope>NUCLEOTIDE SEQUENCE</scope>
</reference>
<proteinExistence type="inferred from homology"/>
<evidence type="ECO:0000259" key="3">
    <source>
        <dbReference type="PROSITE" id="PS50067"/>
    </source>
</evidence>
<dbReference type="EMBL" id="GBHO01026066">
    <property type="protein sequence ID" value="JAG17538.1"/>
    <property type="molecule type" value="Transcribed_RNA"/>
</dbReference>
<name>A0A0A9Z425_LYGHE</name>
<evidence type="ECO:0000313" key="5">
    <source>
        <dbReference type="EMBL" id="JAG39234.1"/>
    </source>
</evidence>
<evidence type="ECO:0000313" key="4">
    <source>
        <dbReference type="EMBL" id="JAG17538.1"/>
    </source>
</evidence>
<sequence>MGGKKRGLNSSKNSIDQHNRSKAEDTNSIDATQTVSSVVTTPTTASVASLLLQTPTSLSTVQKHVNSCNNGSITHITTPRLPTTHSALLTSQQEMSATRVFVRVRPFNQRERDLAATALEAGKDDSNIHSATYSSTSSLLSTAT</sequence>
<gene>
    <name evidence="5" type="primary">CENPE_2</name>
    <name evidence="4" type="synonym">CENPE_1</name>
    <name evidence="4" type="ORF">CM83_24981</name>
    <name evidence="5" type="ORF">CM83_24984</name>
</gene>
<dbReference type="AlphaFoldDB" id="A0A0A9Z425"/>
<feature type="region of interest" description="Disordered" evidence="2">
    <location>
        <begin position="1"/>
        <end position="29"/>
    </location>
</feature>
<accession>A0A0A9Z425</accession>
<feature type="domain" description="Kinesin motor" evidence="3">
    <location>
        <begin position="97"/>
        <end position="144"/>
    </location>
</feature>
<reference evidence="5" key="1">
    <citation type="journal article" date="2014" name="PLoS ONE">
        <title>Transcriptome-Based Identification of ABC Transporters in the Western Tarnished Plant Bug Lygus hesperus.</title>
        <authorList>
            <person name="Hull J.J."/>
            <person name="Chaney K."/>
            <person name="Geib S.M."/>
            <person name="Fabrick J.A."/>
            <person name="Brent C.S."/>
            <person name="Walsh D."/>
            <person name="Lavine L.C."/>
        </authorList>
    </citation>
    <scope>NUCLEOTIDE SEQUENCE</scope>
</reference>
<comment type="similarity">
    <text evidence="1">Belongs to the TRAFAC class myosin-kinesin ATPase superfamily. Kinesin family.</text>
</comment>
<dbReference type="PROSITE" id="PS50067">
    <property type="entry name" value="KINESIN_MOTOR_2"/>
    <property type="match status" value="1"/>
</dbReference>
<organism evidence="5">
    <name type="scientific">Lygus hesperus</name>
    <name type="common">Western plant bug</name>
    <dbReference type="NCBI Taxonomy" id="30085"/>
    <lineage>
        <taxon>Eukaryota</taxon>
        <taxon>Metazoa</taxon>
        <taxon>Ecdysozoa</taxon>
        <taxon>Arthropoda</taxon>
        <taxon>Hexapoda</taxon>
        <taxon>Insecta</taxon>
        <taxon>Pterygota</taxon>
        <taxon>Neoptera</taxon>
        <taxon>Paraneoptera</taxon>
        <taxon>Hemiptera</taxon>
        <taxon>Heteroptera</taxon>
        <taxon>Panheteroptera</taxon>
        <taxon>Cimicomorpha</taxon>
        <taxon>Miridae</taxon>
        <taxon>Mirini</taxon>
        <taxon>Lygus</taxon>
    </lineage>
</organism>
<dbReference type="GO" id="GO:0008017">
    <property type="term" value="F:microtubule binding"/>
    <property type="evidence" value="ECO:0007669"/>
    <property type="project" value="InterPro"/>
</dbReference>